<dbReference type="PANTHER" id="PTHR43776:SF7">
    <property type="entry name" value="D,D-DIPEPTIDE TRANSPORT ATP-BINDING PROTEIN DDPF-RELATED"/>
    <property type="match status" value="1"/>
</dbReference>
<dbReference type="PANTHER" id="PTHR43776">
    <property type="entry name" value="TRANSPORT ATP-BINDING PROTEIN"/>
    <property type="match status" value="1"/>
</dbReference>
<gene>
    <name evidence="6" type="ORF">ACFPRC_34535</name>
</gene>
<dbReference type="Gene3D" id="3.40.50.300">
    <property type="entry name" value="P-loop containing nucleotide triphosphate hydrolases"/>
    <property type="match status" value="1"/>
</dbReference>
<dbReference type="SUPFAM" id="SSF52540">
    <property type="entry name" value="P-loop containing nucleoside triphosphate hydrolases"/>
    <property type="match status" value="1"/>
</dbReference>
<keyword evidence="7" id="KW-1185">Reference proteome</keyword>
<evidence type="ECO:0000256" key="2">
    <source>
        <dbReference type="ARBA" id="ARBA00022448"/>
    </source>
</evidence>
<protein>
    <submittedName>
        <fullName evidence="6">ABC transporter ATP-binding protein</fullName>
    </submittedName>
</protein>
<dbReference type="InterPro" id="IPR050319">
    <property type="entry name" value="ABC_transp_ATP-bind"/>
</dbReference>
<dbReference type="PROSITE" id="PS00211">
    <property type="entry name" value="ABC_TRANSPORTER_1"/>
    <property type="match status" value="1"/>
</dbReference>
<organism evidence="6 7">
    <name type="scientific">Streptomyces lienomycini</name>
    <dbReference type="NCBI Taxonomy" id="284035"/>
    <lineage>
        <taxon>Bacteria</taxon>
        <taxon>Bacillati</taxon>
        <taxon>Actinomycetota</taxon>
        <taxon>Actinomycetes</taxon>
        <taxon>Kitasatosporales</taxon>
        <taxon>Streptomycetaceae</taxon>
        <taxon>Streptomyces</taxon>
    </lineage>
</organism>
<accession>A0ABV9X3Y8</accession>
<evidence type="ECO:0000256" key="1">
    <source>
        <dbReference type="ARBA" id="ARBA00005417"/>
    </source>
</evidence>
<proteinExistence type="inferred from homology"/>
<dbReference type="InterPro" id="IPR017871">
    <property type="entry name" value="ABC_transporter-like_CS"/>
</dbReference>
<comment type="similarity">
    <text evidence="1">Belongs to the ABC transporter superfamily.</text>
</comment>
<dbReference type="RefSeq" id="WP_271414034.1">
    <property type="nucleotide sequence ID" value="NZ_BAAATN010000007.1"/>
</dbReference>
<evidence type="ECO:0000313" key="7">
    <source>
        <dbReference type="Proteomes" id="UP001595855"/>
    </source>
</evidence>
<keyword evidence="4 6" id="KW-0067">ATP-binding</keyword>
<dbReference type="CDD" id="cd03257">
    <property type="entry name" value="ABC_NikE_OppD_transporters"/>
    <property type="match status" value="1"/>
</dbReference>
<keyword evidence="2" id="KW-0813">Transport</keyword>
<comment type="caution">
    <text evidence="6">The sequence shown here is derived from an EMBL/GenBank/DDBJ whole genome shotgun (WGS) entry which is preliminary data.</text>
</comment>
<dbReference type="EMBL" id="JBHSJO010000001">
    <property type="protein sequence ID" value="MFC5019967.1"/>
    <property type="molecule type" value="Genomic_DNA"/>
</dbReference>
<dbReference type="InterPro" id="IPR013563">
    <property type="entry name" value="Oligopep_ABC_C"/>
</dbReference>
<dbReference type="InterPro" id="IPR003593">
    <property type="entry name" value="AAA+_ATPase"/>
</dbReference>
<sequence length="281" mass="30126">MTTSDPVPRVPLLVADGLHKTYGLPGGGTLVAANDVSFTLPTGGAIGIVGESGSGKTTVARMLVGLVRPDAGTIRVDGRDRAAGRRRGRRERLTRAREIQMVFQDPYLSLDPRLTARQCLTTTLRLHEATDSAARIEELLDVVGLGSREADARPHEMSGGQQQRLAIARALAVDPRVLVLDEAVAALDVSIQSQILSLLVDIRQATGLALVFISHDLAVVQHVTDETVVVRRGTVVEQGPTERLLTAPEHEYTQLLLASVPRHGWDPADAVRARRAATTSG</sequence>
<dbReference type="PROSITE" id="PS50893">
    <property type="entry name" value="ABC_TRANSPORTER_2"/>
    <property type="match status" value="1"/>
</dbReference>
<evidence type="ECO:0000256" key="4">
    <source>
        <dbReference type="ARBA" id="ARBA00022840"/>
    </source>
</evidence>
<reference evidence="7" key="1">
    <citation type="journal article" date="2019" name="Int. J. Syst. Evol. Microbiol.">
        <title>The Global Catalogue of Microorganisms (GCM) 10K type strain sequencing project: providing services to taxonomists for standard genome sequencing and annotation.</title>
        <authorList>
            <consortium name="The Broad Institute Genomics Platform"/>
            <consortium name="The Broad Institute Genome Sequencing Center for Infectious Disease"/>
            <person name="Wu L."/>
            <person name="Ma J."/>
        </authorList>
    </citation>
    <scope>NUCLEOTIDE SEQUENCE [LARGE SCALE GENOMIC DNA]</scope>
    <source>
        <strain evidence="7">CGMCC 4.1542</strain>
    </source>
</reference>
<dbReference type="InterPro" id="IPR003439">
    <property type="entry name" value="ABC_transporter-like_ATP-bd"/>
</dbReference>
<dbReference type="InterPro" id="IPR027417">
    <property type="entry name" value="P-loop_NTPase"/>
</dbReference>
<dbReference type="Pfam" id="PF00005">
    <property type="entry name" value="ABC_tran"/>
    <property type="match status" value="1"/>
</dbReference>
<evidence type="ECO:0000313" key="6">
    <source>
        <dbReference type="EMBL" id="MFC5019967.1"/>
    </source>
</evidence>
<keyword evidence="3" id="KW-0547">Nucleotide-binding</keyword>
<dbReference type="Pfam" id="PF08352">
    <property type="entry name" value="oligo_HPY"/>
    <property type="match status" value="1"/>
</dbReference>
<evidence type="ECO:0000256" key="3">
    <source>
        <dbReference type="ARBA" id="ARBA00022741"/>
    </source>
</evidence>
<evidence type="ECO:0000259" key="5">
    <source>
        <dbReference type="PROSITE" id="PS50893"/>
    </source>
</evidence>
<dbReference type="SMART" id="SM00382">
    <property type="entry name" value="AAA"/>
    <property type="match status" value="1"/>
</dbReference>
<name>A0ABV9X3Y8_9ACTN</name>
<dbReference type="GO" id="GO:0005524">
    <property type="term" value="F:ATP binding"/>
    <property type="evidence" value="ECO:0007669"/>
    <property type="project" value="UniProtKB-KW"/>
</dbReference>
<feature type="domain" description="ABC transporter" evidence="5">
    <location>
        <begin position="13"/>
        <end position="257"/>
    </location>
</feature>
<dbReference type="Proteomes" id="UP001595855">
    <property type="component" value="Unassembled WGS sequence"/>
</dbReference>